<keyword evidence="14" id="KW-1185">Reference proteome</keyword>
<evidence type="ECO:0000256" key="7">
    <source>
        <dbReference type="ARBA" id="ARBA00047851"/>
    </source>
</evidence>
<feature type="binding site" evidence="9">
    <location>
        <position position="92"/>
    </location>
    <ligand>
        <name>4-amino-2-methyl-5-(diphosphooxymethyl)pyrimidine</name>
        <dbReference type="ChEBI" id="CHEBI:57841"/>
    </ligand>
</feature>
<comment type="catalytic activity">
    <reaction evidence="7 9 10">
        <text>2-(2-carboxy-4-methylthiazol-5-yl)ethyl phosphate + 4-amino-2-methyl-5-(diphosphooxymethyl)pyrimidine + 2 H(+) = thiamine phosphate + CO2 + diphosphate</text>
        <dbReference type="Rhea" id="RHEA:47848"/>
        <dbReference type="ChEBI" id="CHEBI:15378"/>
        <dbReference type="ChEBI" id="CHEBI:16526"/>
        <dbReference type="ChEBI" id="CHEBI:33019"/>
        <dbReference type="ChEBI" id="CHEBI:37575"/>
        <dbReference type="ChEBI" id="CHEBI:57841"/>
        <dbReference type="ChEBI" id="CHEBI:62890"/>
        <dbReference type="EC" id="2.5.1.3"/>
    </reaction>
</comment>
<feature type="binding site" evidence="9">
    <location>
        <begin position="157"/>
        <end position="159"/>
    </location>
    <ligand>
        <name>2-[(2R,5Z)-2-carboxy-4-methylthiazol-5(2H)-ylidene]ethyl phosphate</name>
        <dbReference type="ChEBI" id="CHEBI:62899"/>
    </ligand>
</feature>
<feature type="domain" description="Thiamine phosphate synthase/TenI" evidence="12">
    <location>
        <begin position="38"/>
        <end position="212"/>
    </location>
</feature>
<feature type="binding site" evidence="9">
    <location>
        <position position="112"/>
    </location>
    <ligand>
        <name>Mg(2+)</name>
        <dbReference type="ChEBI" id="CHEBI:18420"/>
    </ligand>
</feature>
<dbReference type="Pfam" id="PF02581">
    <property type="entry name" value="TMP-TENI"/>
    <property type="match status" value="1"/>
</dbReference>
<dbReference type="OrthoDB" id="9812206at2"/>
<evidence type="ECO:0000259" key="12">
    <source>
        <dbReference type="Pfam" id="PF02581"/>
    </source>
</evidence>
<sequence>MNRCQWSTLKKAPQQDAFPIYFILGTQQFPQLEKAAQIENFLAVLTEACQHGIRYFQFRDKDGSILTDTERLDLAQKAQAICQQYNVIFFINDDVEMAIQLQADGLHIGQTDPQAQKVRDLIGDNMLLGVSAHTVEQVQQAIEDGADYVGCGPIFTTQSKVNVRPAIGPELFSQLQAVNPDFPVFAIGGIHLDNVAQVQQMNPDAICVISEISASDDIELAIQQLSHSQTI</sequence>
<dbReference type="RefSeq" id="WP_078755673.1">
    <property type="nucleotide sequence ID" value="NZ_FUWO01000006.1"/>
</dbReference>
<comment type="catalytic activity">
    <reaction evidence="8 9 10">
        <text>2-[(2R,5Z)-2-carboxy-4-methylthiazol-5(2H)-ylidene]ethyl phosphate + 4-amino-2-methyl-5-(diphosphooxymethyl)pyrimidine + 2 H(+) = thiamine phosphate + CO2 + diphosphate</text>
        <dbReference type="Rhea" id="RHEA:47844"/>
        <dbReference type="ChEBI" id="CHEBI:15378"/>
        <dbReference type="ChEBI" id="CHEBI:16526"/>
        <dbReference type="ChEBI" id="CHEBI:33019"/>
        <dbReference type="ChEBI" id="CHEBI:37575"/>
        <dbReference type="ChEBI" id="CHEBI:57841"/>
        <dbReference type="ChEBI" id="CHEBI:62899"/>
        <dbReference type="EC" id="2.5.1.3"/>
    </reaction>
</comment>
<comment type="similarity">
    <text evidence="9 10">Belongs to the thiamine-phosphate synthase family.</text>
</comment>
<dbReference type="UniPathway" id="UPA00060">
    <property type="reaction ID" value="UER00141"/>
</dbReference>
<comment type="function">
    <text evidence="9">Condenses 4-methyl-5-(beta-hydroxyethyl)thiazole monophosphate (THZ-P) and 2-methyl-4-amino-5-hydroxymethyl pyrimidine pyrophosphate (HMP-PP) to form thiamine monophosphate (TMP).</text>
</comment>
<organism evidence="13 14">
    <name type="scientific">Globicatella sulfidifaciens DSM 15739</name>
    <dbReference type="NCBI Taxonomy" id="1121925"/>
    <lineage>
        <taxon>Bacteria</taxon>
        <taxon>Bacillati</taxon>
        <taxon>Bacillota</taxon>
        <taxon>Bacilli</taxon>
        <taxon>Lactobacillales</taxon>
        <taxon>Aerococcaceae</taxon>
        <taxon>Globicatella</taxon>
    </lineage>
</organism>
<evidence type="ECO:0000256" key="1">
    <source>
        <dbReference type="ARBA" id="ARBA00005165"/>
    </source>
</evidence>
<dbReference type="HAMAP" id="MF_00097">
    <property type="entry name" value="TMP_synthase"/>
    <property type="match status" value="1"/>
</dbReference>
<dbReference type="AlphaFoldDB" id="A0A1T4KY22"/>
<dbReference type="SUPFAM" id="SSF51391">
    <property type="entry name" value="Thiamin phosphate synthase"/>
    <property type="match status" value="1"/>
</dbReference>
<dbReference type="InterPro" id="IPR034291">
    <property type="entry name" value="TMP_synthase"/>
</dbReference>
<evidence type="ECO:0000256" key="11">
    <source>
        <dbReference type="RuleBase" id="RU004253"/>
    </source>
</evidence>
<dbReference type="GO" id="GO:0005737">
    <property type="term" value="C:cytoplasm"/>
    <property type="evidence" value="ECO:0007669"/>
    <property type="project" value="TreeGrafter"/>
</dbReference>
<feature type="binding site" evidence="9">
    <location>
        <position position="160"/>
    </location>
    <ligand>
        <name>4-amino-2-methyl-5-(diphosphooxymethyl)pyrimidine</name>
        <dbReference type="ChEBI" id="CHEBI:57841"/>
    </ligand>
</feature>
<feature type="binding site" evidence="9">
    <location>
        <begin position="57"/>
        <end position="61"/>
    </location>
    <ligand>
        <name>4-amino-2-methyl-5-(diphosphooxymethyl)pyrimidine</name>
        <dbReference type="ChEBI" id="CHEBI:57841"/>
    </ligand>
</feature>
<dbReference type="EC" id="2.5.1.3" evidence="9"/>
<dbReference type="InterPro" id="IPR036206">
    <property type="entry name" value="ThiamineP_synth_sf"/>
</dbReference>
<evidence type="ECO:0000313" key="14">
    <source>
        <dbReference type="Proteomes" id="UP000189941"/>
    </source>
</evidence>
<dbReference type="STRING" id="1121925.SAMN02746011_00881"/>
<keyword evidence="4 9" id="KW-0460">Magnesium</keyword>
<evidence type="ECO:0000313" key="13">
    <source>
        <dbReference type="EMBL" id="SJZ47342.1"/>
    </source>
</evidence>
<evidence type="ECO:0000256" key="9">
    <source>
        <dbReference type="HAMAP-Rule" id="MF_00097"/>
    </source>
</evidence>
<evidence type="ECO:0000256" key="10">
    <source>
        <dbReference type="RuleBase" id="RU003826"/>
    </source>
</evidence>
<name>A0A1T4KY22_9LACT</name>
<comment type="pathway">
    <text evidence="1 9 11">Cofactor biosynthesis; thiamine diphosphate biosynthesis; thiamine phosphate from 4-amino-2-methyl-5-diphosphomethylpyrimidine and 4-methyl-5-(2-phosphoethyl)-thiazole: step 1/1.</text>
</comment>
<evidence type="ECO:0000256" key="5">
    <source>
        <dbReference type="ARBA" id="ARBA00022977"/>
    </source>
</evidence>
<reference evidence="14" key="1">
    <citation type="submission" date="2017-02" db="EMBL/GenBank/DDBJ databases">
        <authorList>
            <person name="Varghese N."/>
            <person name="Submissions S."/>
        </authorList>
    </citation>
    <scope>NUCLEOTIDE SEQUENCE [LARGE SCALE GENOMIC DNA]</scope>
    <source>
        <strain evidence="14">DSM 15739</strain>
    </source>
</reference>
<evidence type="ECO:0000256" key="6">
    <source>
        <dbReference type="ARBA" id="ARBA00047334"/>
    </source>
</evidence>
<dbReference type="EMBL" id="FUWO01000006">
    <property type="protein sequence ID" value="SJZ47342.1"/>
    <property type="molecule type" value="Genomic_DNA"/>
</dbReference>
<dbReference type="NCBIfam" id="TIGR00693">
    <property type="entry name" value="thiE"/>
    <property type="match status" value="1"/>
</dbReference>
<comment type="catalytic activity">
    <reaction evidence="6 9 10">
        <text>4-methyl-5-(2-phosphooxyethyl)-thiazole + 4-amino-2-methyl-5-(diphosphooxymethyl)pyrimidine + H(+) = thiamine phosphate + diphosphate</text>
        <dbReference type="Rhea" id="RHEA:22328"/>
        <dbReference type="ChEBI" id="CHEBI:15378"/>
        <dbReference type="ChEBI" id="CHEBI:33019"/>
        <dbReference type="ChEBI" id="CHEBI:37575"/>
        <dbReference type="ChEBI" id="CHEBI:57841"/>
        <dbReference type="ChEBI" id="CHEBI:58296"/>
        <dbReference type="EC" id="2.5.1.3"/>
    </reaction>
</comment>
<evidence type="ECO:0000256" key="2">
    <source>
        <dbReference type="ARBA" id="ARBA00022679"/>
    </source>
</evidence>
<feature type="binding site" evidence="9">
    <location>
        <position position="189"/>
    </location>
    <ligand>
        <name>2-[(2R,5Z)-2-carboxy-4-methylthiazol-5(2H)-ylidene]ethyl phosphate</name>
        <dbReference type="ChEBI" id="CHEBI:62899"/>
    </ligand>
</feature>
<dbReference type="InterPro" id="IPR022998">
    <property type="entry name" value="ThiamineP_synth_TenI"/>
</dbReference>
<protein>
    <recommendedName>
        <fullName evidence="9">Thiamine-phosphate synthase</fullName>
        <shortName evidence="9">TP synthase</shortName>
        <shortName evidence="9">TPS</shortName>
        <ecNumber evidence="9">2.5.1.3</ecNumber>
    </recommendedName>
    <alternativeName>
        <fullName evidence="9">Thiamine-phosphate pyrophosphorylase</fullName>
        <shortName evidence="9">TMP pyrophosphorylase</shortName>
        <shortName evidence="9">TMP-PPase</shortName>
    </alternativeName>
</protein>
<feature type="binding site" evidence="9">
    <location>
        <begin position="209"/>
        <end position="210"/>
    </location>
    <ligand>
        <name>2-[(2R,5Z)-2-carboxy-4-methylthiazol-5(2H)-ylidene]ethyl phosphate</name>
        <dbReference type="ChEBI" id="CHEBI:62899"/>
    </ligand>
</feature>
<keyword evidence="5 9" id="KW-0784">Thiamine biosynthesis</keyword>
<proteinExistence type="inferred from homology"/>
<keyword evidence="2 9" id="KW-0808">Transferase</keyword>
<dbReference type="PANTHER" id="PTHR20857:SF15">
    <property type="entry name" value="THIAMINE-PHOSPHATE SYNTHASE"/>
    <property type="match status" value="1"/>
</dbReference>
<dbReference type="GO" id="GO:0004789">
    <property type="term" value="F:thiamine-phosphate diphosphorylase activity"/>
    <property type="evidence" value="ECO:0007669"/>
    <property type="project" value="UniProtKB-UniRule"/>
</dbReference>
<dbReference type="Proteomes" id="UP000189941">
    <property type="component" value="Unassembled WGS sequence"/>
</dbReference>
<dbReference type="GO" id="GO:0009228">
    <property type="term" value="P:thiamine biosynthetic process"/>
    <property type="evidence" value="ECO:0007669"/>
    <property type="project" value="UniProtKB-KW"/>
</dbReference>
<dbReference type="InterPro" id="IPR013785">
    <property type="entry name" value="Aldolase_TIM"/>
</dbReference>
<accession>A0A1T4KY22</accession>
<evidence type="ECO:0000256" key="4">
    <source>
        <dbReference type="ARBA" id="ARBA00022842"/>
    </source>
</evidence>
<comment type="cofactor">
    <cofactor evidence="9">
        <name>Mg(2+)</name>
        <dbReference type="ChEBI" id="CHEBI:18420"/>
    </cofactor>
    <text evidence="9">Binds 1 Mg(2+) ion per subunit.</text>
</comment>
<gene>
    <name evidence="9" type="primary">thiE</name>
    <name evidence="13" type="ORF">SAMN02746011_00881</name>
</gene>
<keyword evidence="3 9" id="KW-0479">Metal-binding</keyword>
<dbReference type="CDD" id="cd00564">
    <property type="entry name" value="TMP_TenI"/>
    <property type="match status" value="1"/>
</dbReference>
<evidence type="ECO:0000256" key="8">
    <source>
        <dbReference type="ARBA" id="ARBA00047883"/>
    </source>
</evidence>
<dbReference type="PANTHER" id="PTHR20857">
    <property type="entry name" value="THIAMINE-PHOSPHATE PYROPHOSPHORYLASE"/>
    <property type="match status" value="1"/>
</dbReference>
<feature type="binding site" evidence="9">
    <location>
        <position position="93"/>
    </location>
    <ligand>
        <name>Mg(2+)</name>
        <dbReference type="ChEBI" id="CHEBI:18420"/>
    </ligand>
</feature>
<dbReference type="FunFam" id="3.20.20.70:FF:000096">
    <property type="entry name" value="Thiamine-phosphate synthase"/>
    <property type="match status" value="1"/>
</dbReference>
<feature type="binding site" evidence="9">
    <location>
        <position position="131"/>
    </location>
    <ligand>
        <name>4-amino-2-methyl-5-(diphosphooxymethyl)pyrimidine</name>
        <dbReference type="ChEBI" id="CHEBI:57841"/>
    </ligand>
</feature>
<dbReference type="Gene3D" id="3.20.20.70">
    <property type="entry name" value="Aldolase class I"/>
    <property type="match status" value="1"/>
</dbReference>
<evidence type="ECO:0000256" key="3">
    <source>
        <dbReference type="ARBA" id="ARBA00022723"/>
    </source>
</evidence>
<dbReference type="GO" id="GO:0009229">
    <property type="term" value="P:thiamine diphosphate biosynthetic process"/>
    <property type="evidence" value="ECO:0007669"/>
    <property type="project" value="UniProtKB-UniRule"/>
</dbReference>
<dbReference type="GO" id="GO:0000287">
    <property type="term" value="F:magnesium ion binding"/>
    <property type="evidence" value="ECO:0007669"/>
    <property type="project" value="UniProtKB-UniRule"/>
</dbReference>